<sequence length="167" mass="18633">MAETPSKRQREETQVEDIEETKRPKSYNHILSLLEDEEDELSPDLSSFITNLQQEISSDSTFDKTDQENNPTTASSTTLEDCTTASSTSSCSKEDEEDDRERVIRHLLQASDDELGIPNMEVGVSSVEYGEIGFNGGDGGFSLGDGLWELEDQTANYYALLQSQLFM</sequence>
<accession>A0ACC0YHV5</accession>
<evidence type="ECO:0000313" key="1">
    <source>
        <dbReference type="EMBL" id="KAJ0037759.1"/>
    </source>
</evidence>
<proteinExistence type="predicted"/>
<evidence type="ECO:0000313" key="2">
    <source>
        <dbReference type="Proteomes" id="UP001163603"/>
    </source>
</evidence>
<comment type="caution">
    <text evidence="1">The sequence shown here is derived from an EMBL/GenBank/DDBJ whole genome shotgun (WGS) entry which is preliminary data.</text>
</comment>
<keyword evidence="2" id="KW-1185">Reference proteome</keyword>
<dbReference type="Proteomes" id="UP001163603">
    <property type="component" value="Chromosome 6"/>
</dbReference>
<protein>
    <submittedName>
        <fullName evidence="1">Uncharacterized protein</fullName>
    </submittedName>
</protein>
<name>A0ACC0YHV5_9ROSI</name>
<dbReference type="EMBL" id="CM047741">
    <property type="protein sequence ID" value="KAJ0037759.1"/>
    <property type="molecule type" value="Genomic_DNA"/>
</dbReference>
<reference evidence="2" key="1">
    <citation type="journal article" date="2023" name="G3 (Bethesda)">
        <title>Genome assembly and association tests identify interacting loci associated with vigor, precocity, and sex in interspecific pistachio rootstocks.</title>
        <authorList>
            <person name="Palmer W."/>
            <person name="Jacygrad E."/>
            <person name="Sagayaradj S."/>
            <person name="Cavanaugh K."/>
            <person name="Han R."/>
            <person name="Bertier L."/>
            <person name="Beede B."/>
            <person name="Kafkas S."/>
            <person name="Golino D."/>
            <person name="Preece J."/>
            <person name="Michelmore R."/>
        </authorList>
    </citation>
    <scope>NUCLEOTIDE SEQUENCE [LARGE SCALE GENOMIC DNA]</scope>
</reference>
<gene>
    <name evidence="1" type="ORF">Pint_22707</name>
</gene>
<organism evidence="1 2">
    <name type="scientific">Pistacia integerrima</name>
    <dbReference type="NCBI Taxonomy" id="434235"/>
    <lineage>
        <taxon>Eukaryota</taxon>
        <taxon>Viridiplantae</taxon>
        <taxon>Streptophyta</taxon>
        <taxon>Embryophyta</taxon>
        <taxon>Tracheophyta</taxon>
        <taxon>Spermatophyta</taxon>
        <taxon>Magnoliopsida</taxon>
        <taxon>eudicotyledons</taxon>
        <taxon>Gunneridae</taxon>
        <taxon>Pentapetalae</taxon>
        <taxon>rosids</taxon>
        <taxon>malvids</taxon>
        <taxon>Sapindales</taxon>
        <taxon>Anacardiaceae</taxon>
        <taxon>Pistacia</taxon>
    </lineage>
</organism>